<keyword evidence="1" id="KW-0175">Coiled coil</keyword>
<keyword evidence="3" id="KW-1185">Reference proteome</keyword>
<dbReference type="GeneID" id="19735829"/>
<dbReference type="InterPro" id="IPR008840">
    <property type="entry name" value="Sipho_Gp157"/>
</dbReference>
<evidence type="ECO:0008006" key="4">
    <source>
        <dbReference type="Google" id="ProtNLM"/>
    </source>
</evidence>
<gene>
    <name evidence="2" type="ORF">LP030-3_072</name>
</gene>
<sequence length="158" mass="18212">MKLYELTQAYNQVLEMAEELDTETLQDTLDSIREPIEEKAENIIKMVKSIEVEAEGLAKEVERLTKRKTALDAKAKNMKEYLESEMLKVDIRKIKSSLFTISIQKNPPSLRLEDEEKLFMFLVEQPKKLDKKAITSALKEGRDVPGAKLVQTESLRVR</sequence>
<evidence type="ECO:0000256" key="1">
    <source>
        <dbReference type="SAM" id="Coils"/>
    </source>
</evidence>
<evidence type="ECO:0000313" key="2">
    <source>
        <dbReference type="EMBL" id="AHL18778.1"/>
    </source>
</evidence>
<name>A0A059T5F1_9CAUD</name>
<dbReference type="KEGG" id="vg:19735829"/>
<evidence type="ECO:0000313" key="3">
    <source>
        <dbReference type="Proteomes" id="UP000026992"/>
    </source>
</evidence>
<organism evidence="2 3">
    <name type="scientific">Listeria phage LP-030-3</name>
    <dbReference type="NCBI Taxonomy" id="1458852"/>
    <lineage>
        <taxon>Viruses</taxon>
        <taxon>Duplodnaviria</taxon>
        <taxon>Heunggongvirae</taxon>
        <taxon>Uroviricota</taxon>
        <taxon>Caudoviricetes</taxon>
        <taxon>Aquingentivirus</taxon>
        <taxon>Aquingentivirus LP0303</taxon>
    </lineage>
</organism>
<dbReference type="OrthoDB" id="12150at10239"/>
<dbReference type="Proteomes" id="UP000026992">
    <property type="component" value="Segment"/>
</dbReference>
<accession>A0A059T5F1</accession>
<dbReference type="EMBL" id="KJ094022">
    <property type="protein sequence ID" value="AHL18778.1"/>
    <property type="molecule type" value="Genomic_DNA"/>
</dbReference>
<feature type="coiled-coil region" evidence="1">
    <location>
        <begin position="47"/>
        <end position="74"/>
    </location>
</feature>
<dbReference type="RefSeq" id="YP_009044718.1">
    <property type="nucleotide sequence ID" value="NC_024384.1"/>
</dbReference>
<protein>
    <recommendedName>
        <fullName evidence="4">Siphovirus Gp157 family protein</fullName>
    </recommendedName>
</protein>
<dbReference type="Pfam" id="PF05565">
    <property type="entry name" value="Sipho_Gp157"/>
    <property type="match status" value="1"/>
</dbReference>
<proteinExistence type="predicted"/>
<reference evidence="2 3" key="1">
    <citation type="journal article" date="2014" name="Appl. Environ. Microbiol.">
        <title>Comparative genomic and morphological analysis of Listeria phages isolated from farm environments.</title>
        <authorList>
            <person name="Denes T."/>
            <person name="Vongkamjan K."/>
            <person name="Ackermann H.W."/>
            <person name="Moreno Switt A.I."/>
            <person name="Wiedmann M."/>
            <person name="den Bakker H.C."/>
        </authorList>
    </citation>
    <scope>NUCLEOTIDE SEQUENCE [LARGE SCALE GENOMIC DNA]</scope>
</reference>